<dbReference type="Gene3D" id="3.10.350.10">
    <property type="entry name" value="LysM domain"/>
    <property type="match status" value="1"/>
</dbReference>
<feature type="domain" description="LysM" evidence="3">
    <location>
        <begin position="104"/>
        <end position="151"/>
    </location>
</feature>
<proteinExistence type="predicted"/>
<dbReference type="InterPro" id="IPR036779">
    <property type="entry name" value="LysM_dom_sf"/>
</dbReference>
<comment type="caution">
    <text evidence="4">The sequence shown here is derived from an EMBL/GenBank/DDBJ whole genome shotgun (WGS) entry which is preliminary data.</text>
</comment>
<feature type="transmembrane region" description="Helical" evidence="2">
    <location>
        <begin position="24"/>
        <end position="53"/>
    </location>
</feature>
<evidence type="ECO:0000256" key="1">
    <source>
        <dbReference type="SAM" id="MobiDB-lite"/>
    </source>
</evidence>
<evidence type="ECO:0000259" key="3">
    <source>
        <dbReference type="PROSITE" id="PS51782"/>
    </source>
</evidence>
<sequence>MVKKPWETKVFAERRQNNSRKHKVSTVISTPFLTILLVVFFAIIVGILLIVIYTANGGSEKQSLEEAFYNPDRTTKNVEQETTSVEEVKETQTTVETTPKENRKTITVEAGEGPSRIAERGGISLEKLYELNPDKMSTGSWLAHPGDEVFVE</sequence>
<evidence type="ECO:0000256" key="2">
    <source>
        <dbReference type="SAM" id="Phobius"/>
    </source>
</evidence>
<evidence type="ECO:0000313" key="5">
    <source>
        <dbReference type="Proteomes" id="UP000653045"/>
    </source>
</evidence>
<reference evidence="4 5" key="1">
    <citation type="journal article" date="2021" name="Int. J. Syst. Evol. Microbiol.">
        <title>Streptococcus vicugnae sp. nov., isolated from faeces of alpacas (Vicugna pacos) and cattle (Bos taurus), Streptococcus zalophi sp. nov., and Streptococcus pacificus sp. nov., isolated from respiratory tract of California sea lions (Zalophus californianus).</title>
        <authorList>
            <person name="Volokhov D.V."/>
            <person name="Zagorodnyaya T.A."/>
            <person name="Shen Z."/>
            <person name="Blom J."/>
            <person name="Furtak V.A."/>
            <person name="Eisenberg T."/>
            <person name="Fan P."/>
            <person name="Jeong K.C."/>
            <person name="Gao Y."/>
            <person name="Zhang S."/>
            <person name="Amselle M."/>
        </authorList>
    </citation>
    <scope>NUCLEOTIDE SEQUENCE [LARGE SCALE GENOMIC DNA]</scope>
    <source>
        <strain evidence="4 5">CSL7591</strain>
    </source>
</reference>
<feature type="region of interest" description="Disordered" evidence="1">
    <location>
        <begin position="76"/>
        <end position="100"/>
    </location>
</feature>
<keyword evidence="2" id="KW-0812">Transmembrane</keyword>
<gene>
    <name evidence="4" type="ORF">JHK62_01400</name>
</gene>
<keyword evidence="5" id="KW-1185">Reference proteome</keyword>
<evidence type="ECO:0000313" key="4">
    <source>
        <dbReference type="EMBL" id="MBJ8325335.1"/>
    </source>
</evidence>
<organism evidence="4 5">
    <name type="scientific">Streptococcus pacificus</name>
    <dbReference type="NCBI Taxonomy" id="2740577"/>
    <lineage>
        <taxon>Bacteria</taxon>
        <taxon>Bacillati</taxon>
        <taxon>Bacillota</taxon>
        <taxon>Bacilli</taxon>
        <taxon>Lactobacillales</taxon>
        <taxon>Streptococcaceae</taxon>
        <taxon>Streptococcus</taxon>
    </lineage>
</organism>
<keyword evidence="2" id="KW-0472">Membrane</keyword>
<dbReference type="Proteomes" id="UP000653045">
    <property type="component" value="Unassembled WGS sequence"/>
</dbReference>
<dbReference type="CDD" id="cd00118">
    <property type="entry name" value="LysM"/>
    <property type="match status" value="1"/>
</dbReference>
<name>A0ABS0ZH76_9STRE</name>
<protein>
    <submittedName>
        <fullName evidence="4">LysM peptidoglycan-binding domain-containing protein</fullName>
    </submittedName>
</protein>
<feature type="compositionally biased region" description="Low complexity" evidence="1">
    <location>
        <begin position="80"/>
        <end position="97"/>
    </location>
</feature>
<keyword evidence="2" id="KW-1133">Transmembrane helix</keyword>
<dbReference type="InterPro" id="IPR049981">
    <property type="entry name" value="SPy_0802-like"/>
</dbReference>
<dbReference type="NCBIfam" id="NF042931">
    <property type="entry name" value="SAG1386_EF1546"/>
    <property type="match status" value="1"/>
</dbReference>
<dbReference type="InterPro" id="IPR018392">
    <property type="entry name" value="LysM"/>
</dbReference>
<dbReference type="PROSITE" id="PS51782">
    <property type="entry name" value="LYSM"/>
    <property type="match status" value="1"/>
</dbReference>
<dbReference type="EMBL" id="JAENBO010000001">
    <property type="protein sequence ID" value="MBJ8325335.1"/>
    <property type="molecule type" value="Genomic_DNA"/>
</dbReference>
<dbReference type="RefSeq" id="WP_199574894.1">
    <property type="nucleotide sequence ID" value="NZ_JAENBO010000001.1"/>
</dbReference>
<accession>A0ABS0ZH76</accession>